<accession>A0A2J7Q5E7</accession>
<dbReference type="SMART" id="SM00364">
    <property type="entry name" value="LRR_BAC"/>
    <property type="match status" value="4"/>
</dbReference>
<dbReference type="GO" id="GO:0014069">
    <property type="term" value="C:postsynaptic density"/>
    <property type="evidence" value="ECO:0007669"/>
    <property type="project" value="TreeGrafter"/>
</dbReference>
<dbReference type="GO" id="GO:0016323">
    <property type="term" value="C:basolateral plasma membrane"/>
    <property type="evidence" value="ECO:0007669"/>
    <property type="project" value="TreeGrafter"/>
</dbReference>
<keyword evidence="1" id="KW-0433">Leucine-rich repeat</keyword>
<feature type="region of interest" description="Disordered" evidence="3">
    <location>
        <begin position="483"/>
        <end position="603"/>
    </location>
</feature>
<dbReference type="GO" id="GO:0045211">
    <property type="term" value="C:postsynaptic membrane"/>
    <property type="evidence" value="ECO:0007669"/>
    <property type="project" value="TreeGrafter"/>
</dbReference>
<comment type="caution">
    <text evidence="5">The sequence shown here is derived from an EMBL/GenBank/DDBJ whole genome shotgun (WGS) entry which is preliminary data.</text>
</comment>
<dbReference type="SMART" id="SM00369">
    <property type="entry name" value="LRR_TYP"/>
    <property type="match status" value="5"/>
</dbReference>
<dbReference type="AlphaFoldDB" id="A0A2J7Q5E7"/>
<dbReference type="InterPro" id="IPR036034">
    <property type="entry name" value="PDZ_sf"/>
</dbReference>
<evidence type="ECO:0000313" key="5">
    <source>
        <dbReference type="EMBL" id="PNF23808.1"/>
    </source>
</evidence>
<dbReference type="EMBL" id="NEVH01017566">
    <property type="protein sequence ID" value="PNF23808.1"/>
    <property type="molecule type" value="Genomic_DNA"/>
</dbReference>
<dbReference type="GO" id="GO:0098968">
    <property type="term" value="P:neurotransmitter receptor transport postsynaptic membrane to endosome"/>
    <property type="evidence" value="ECO:0007669"/>
    <property type="project" value="TreeGrafter"/>
</dbReference>
<feature type="region of interest" description="Disordered" evidence="3">
    <location>
        <begin position="717"/>
        <end position="839"/>
    </location>
</feature>
<dbReference type="InterPro" id="IPR050614">
    <property type="entry name" value="Synaptic_Scaffolding_LAP-MAGUK"/>
</dbReference>
<dbReference type="PROSITE" id="PS51450">
    <property type="entry name" value="LRR"/>
    <property type="match status" value="1"/>
</dbReference>
<dbReference type="InterPro" id="IPR003591">
    <property type="entry name" value="Leu-rich_rpt_typical-subtyp"/>
</dbReference>
<evidence type="ECO:0000256" key="2">
    <source>
        <dbReference type="ARBA" id="ARBA00022737"/>
    </source>
</evidence>
<feature type="region of interest" description="Disordered" evidence="3">
    <location>
        <begin position="298"/>
        <end position="333"/>
    </location>
</feature>
<protein>
    <recommendedName>
        <fullName evidence="4">PDZ domain-containing protein</fullName>
    </recommendedName>
</protein>
<feature type="compositionally biased region" description="Polar residues" evidence="3">
    <location>
        <begin position="811"/>
        <end position="824"/>
    </location>
</feature>
<feature type="compositionally biased region" description="Polar residues" evidence="3">
    <location>
        <begin position="963"/>
        <end position="975"/>
    </location>
</feature>
<feature type="compositionally biased region" description="Basic and acidic residues" evidence="3">
    <location>
        <begin position="538"/>
        <end position="549"/>
    </location>
</feature>
<feature type="compositionally biased region" description="Polar residues" evidence="3">
    <location>
        <begin position="768"/>
        <end position="778"/>
    </location>
</feature>
<reference evidence="5 6" key="1">
    <citation type="submission" date="2017-12" db="EMBL/GenBank/DDBJ databases">
        <title>Hemimetabolous genomes reveal molecular basis of termite eusociality.</title>
        <authorList>
            <person name="Harrison M.C."/>
            <person name="Jongepier E."/>
            <person name="Robertson H.M."/>
            <person name="Arning N."/>
            <person name="Bitard-Feildel T."/>
            <person name="Chao H."/>
            <person name="Childers C.P."/>
            <person name="Dinh H."/>
            <person name="Doddapaneni H."/>
            <person name="Dugan S."/>
            <person name="Gowin J."/>
            <person name="Greiner C."/>
            <person name="Han Y."/>
            <person name="Hu H."/>
            <person name="Hughes D.S.T."/>
            <person name="Huylmans A.-K."/>
            <person name="Kemena C."/>
            <person name="Kremer L.P.M."/>
            <person name="Lee S.L."/>
            <person name="Lopez-Ezquerra A."/>
            <person name="Mallet L."/>
            <person name="Monroy-Kuhn J.M."/>
            <person name="Moser A."/>
            <person name="Murali S.C."/>
            <person name="Muzny D.M."/>
            <person name="Otani S."/>
            <person name="Piulachs M.-D."/>
            <person name="Poelchau M."/>
            <person name="Qu J."/>
            <person name="Schaub F."/>
            <person name="Wada-Katsumata A."/>
            <person name="Worley K.C."/>
            <person name="Xie Q."/>
            <person name="Ylla G."/>
            <person name="Poulsen M."/>
            <person name="Gibbs R.A."/>
            <person name="Schal C."/>
            <person name="Richards S."/>
            <person name="Belles X."/>
            <person name="Korb J."/>
            <person name="Bornberg-Bauer E."/>
        </authorList>
    </citation>
    <scope>NUCLEOTIDE SEQUENCE [LARGE SCALE GENOMIC DNA]</scope>
    <source>
        <tissue evidence="5">Whole body</tissue>
    </source>
</reference>
<dbReference type="Gene3D" id="2.30.42.10">
    <property type="match status" value="1"/>
</dbReference>
<evidence type="ECO:0000259" key="4">
    <source>
        <dbReference type="PROSITE" id="PS50106"/>
    </source>
</evidence>
<dbReference type="InterPro" id="IPR055414">
    <property type="entry name" value="LRR_R13L4/SHOC2-like"/>
</dbReference>
<dbReference type="PROSITE" id="PS50106">
    <property type="entry name" value="PDZ"/>
    <property type="match status" value="1"/>
</dbReference>
<feature type="region of interest" description="Disordered" evidence="3">
    <location>
        <begin position="877"/>
        <end position="900"/>
    </location>
</feature>
<dbReference type="SUPFAM" id="SSF50156">
    <property type="entry name" value="PDZ domain-like"/>
    <property type="match status" value="1"/>
</dbReference>
<evidence type="ECO:0000256" key="3">
    <source>
        <dbReference type="SAM" id="MobiDB-lite"/>
    </source>
</evidence>
<dbReference type="GO" id="GO:0043113">
    <property type="term" value="P:receptor clustering"/>
    <property type="evidence" value="ECO:0007669"/>
    <property type="project" value="TreeGrafter"/>
</dbReference>
<proteinExistence type="predicted"/>
<evidence type="ECO:0000313" key="6">
    <source>
        <dbReference type="Proteomes" id="UP000235965"/>
    </source>
</evidence>
<feature type="compositionally biased region" description="Basic and acidic residues" evidence="3">
    <location>
        <begin position="667"/>
        <end position="678"/>
    </location>
</feature>
<feature type="compositionally biased region" description="Polar residues" evidence="3">
    <location>
        <begin position="794"/>
        <end position="804"/>
    </location>
</feature>
<dbReference type="GO" id="GO:0098887">
    <property type="term" value="P:neurotransmitter receptor transport, endosome to postsynaptic membrane"/>
    <property type="evidence" value="ECO:0007669"/>
    <property type="project" value="TreeGrafter"/>
</dbReference>
<dbReference type="GO" id="GO:0098609">
    <property type="term" value="P:cell-cell adhesion"/>
    <property type="evidence" value="ECO:0007669"/>
    <property type="project" value="TreeGrafter"/>
</dbReference>
<dbReference type="GO" id="GO:0045197">
    <property type="term" value="P:establishment or maintenance of epithelial cell apical/basal polarity"/>
    <property type="evidence" value="ECO:0007669"/>
    <property type="project" value="TreeGrafter"/>
</dbReference>
<feature type="region of interest" description="Disordered" evidence="3">
    <location>
        <begin position="963"/>
        <end position="994"/>
    </location>
</feature>
<dbReference type="InterPro" id="IPR032675">
    <property type="entry name" value="LRR_dom_sf"/>
</dbReference>
<feature type="region of interest" description="Disordered" evidence="3">
    <location>
        <begin position="408"/>
        <end position="427"/>
    </location>
</feature>
<keyword evidence="6" id="KW-1185">Reference proteome</keyword>
<dbReference type="PANTHER" id="PTHR23119">
    <property type="entry name" value="DISCS LARGE"/>
    <property type="match status" value="1"/>
</dbReference>
<dbReference type="SMART" id="SM00228">
    <property type="entry name" value="PDZ"/>
    <property type="match status" value="1"/>
</dbReference>
<feature type="compositionally biased region" description="Low complexity" evidence="3">
    <location>
        <begin position="877"/>
        <end position="892"/>
    </location>
</feature>
<dbReference type="PANTHER" id="PTHR23119:SF50">
    <property type="entry name" value="PDZ DOMAIN-CONTAINING PROTEIN"/>
    <property type="match status" value="1"/>
</dbReference>
<organism evidence="5 6">
    <name type="scientific">Cryptotermes secundus</name>
    <dbReference type="NCBI Taxonomy" id="105785"/>
    <lineage>
        <taxon>Eukaryota</taxon>
        <taxon>Metazoa</taxon>
        <taxon>Ecdysozoa</taxon>
        <taxon>Arthropoda</taxon>
        <taxon>Hexapoda</taxon>
        <taxon>Insecta</taxon>
        <taxon>Pterygota</taxon>
        <taxon>Neoptera</taxon>
        <taxon>Polyneoptera</taxon>
        <taxon>Dictyoptera</taxon>
        <taxon>Blattodea</taxon>
        <taxon>Blattoidea</taxon>
        <taxon>Termitoidae</taxon>
        <taxon>Kalotermitidae</taxon>
        <taxon>Cryptotermitinae</taxon>
        <taxon>Cryptotermes</taxon>
    </lineage>
</organism>
<feature type="compositionally biased region" description="Low complexity" evidence="3">
    <location>
        <begin position="980"/>
        <end position="991"/>
    </location>
</feature>
<dbReference type="GO" id="GO:0019901">
    <property type="term" value="F:protein kinase binding"/>
    <property type="evidence" value="ECO:0007669"/>
    <property type="project" value="TreeGrafter"/>
</dbReference>
<keyword evidence="2" id="KW-0677">Repeat</keyword>
<evidence type="ECO:0000256" key="1">
    <source>
        <dbReference type="ARBA" id="ARBA00022614"/>
    </source>
</evidence>
<dbReference type="Gene3D" id="3.80.10.10">
    <property type="entry name" value="Ribonuclease Inhibitor"/>
    <property type="match status" value="2"/>
</dbReference>
<dbReference type="Pfam" id="PF00595">
    <property type="entry name" value="PDZ"/>
    <property type="match status" value="1"/>
</dbReference>
<dbReference type="InterPro" id="IPR001478">
    <property type="entry name" value="PDZ"/>
</dbReference>
<dbReference type="OrthoDB" id="676979at2759"/>
<feature type="region of interest" description="Disordered" evidence="3">
    <location>
        <begin position="662"/>
        <end position="701"/>
    </location>
</feature>
<feature type="region of interest" description="Disordered" evidence="3">
    <location>
        <begin position="248"/>
        <end position="277"/>
    </location>
</feature>
<dbReference type="GO" id="GO:0005912">
    <property type="term" value="C:adherens junction"/>
    <property type="evidence" value="ECO:0007669"/>
    <property type="project" value="TreeGrafter"/>
</dbReference>
<feature type="domain" description="PDZ" evidence="4">
    <location>
        <begin position="1041"/>
        <end position="1124"/>
    </location>
</feature>
<dbReference type="SUPFAM" id="SSF52058">
    <property type="entry name" value="L domain-like"/>
    <property type="match status" value="1"/>
</dbReference>
<feature type="non-terminal residue" evidence="5">
    <location>
        <position position="1"/>
    </location>
</feature>
<feature type="compositionally biased region" description="Polar residues" evidence="3">
    <location>
        <begin position="317"/>
        <end position="333"/>
    </location>
</feature>
<name>A0A2J7Q5E7_9NEOP</name>
<dbReference type="Pfam" id="PF23598">
    <property type="entry name" value="LRR_14"/>
    <property type="match status" value="1"/>
</dbReference>
<dbReference type="Proteomes" id="UP000235965">
    <property type="component" value="Unassembled WGS sequence"/>
</dbReference>
<feature type="compositionally biased region" description="Low complexity" evidence="3">
    <location>
        <begin position="741"/>
        <end position="761"/>
    </location>
</feature>
<feature type="compositionally biased region" description="Basic and acidic residues" evidence="3">
    <location>
        <begin position="500"/>
        <end position="520"/>
    </location>
</feature>
<dbReference type="InterPro" id="IPR001611">
    <property type="entry name" value="Leu-rich_rpt"/>
</dbReference>
<sequence length="1124" mass="120153">NNIKWVAPEIGSCCCLTDLTLSCNEITEIPESIGNLKQLVTLKLDENQLTALPNTIGKLSSLEEFILSQNDFETLPPCIGLLRKLNILNGDDNLLEELPPEIGSCTSLTILSVRNNKLQEVPAELGHLPNIRVMNFSDNQLRNLPVSILNLTFLTALWLSNNQSTPLTTLQQDVDKVTGQTVCINFMLPQSSQELCLAENRNELEADVRCSPKNLERPHIRFAADAESEVTGHLVRAPTPYPKELRAMAKHARSFQQQHTRRASRESDGDVPLLDEMVSPGPKGVLIKEAKVKKPSTVPLVNPVASSKNKENEEDSLGQNAGNSETASKYKSANICTDETSPVLASDSGPVIREAKYVRQVTNMAEEREKFFRQREEVPSISMPLESSSTVTDSQRSPLAMQKTVIESPRPSITTEQPHQQPQPPPYHIAAAYSKQAAYFQVRSASPAAAMSPQTPVPLVAPAKEVLSPPDVSISPEHAVSNYKEPLNSAPKPSVLLKSVAEKSSEKTDEGDSSRERVESPEEESGTQKVEDTQTVSHFEHQEENKGNDDVSIPIGDMSSRRETGNKVITKTEVQDAPVDESEVPIHKTPSFQGHSDSTESKEANISTFVNATPIPSSSIPSLTSVRASKAVNTTVTVASTSAVTSTTSPVATVALTMTTENSVAETENKVSDARKDMSGPTVGSPQGDDAKNTPLSPKCRIPVRLGDPVCLKSSTQEADDLLNKPSTCTEDKPSAGDSVCAPAPQQPACSSPTSVTPVSSKYVIPKSPTSASRTGTKIPSLLPSVSHGLAKGNITSQPQNNAPSLVEKISSPNSKFPSPSASLNRGRPDVSASSVLGNSWSSSVSEAESLSDSGSGTRIPQPAFYSTAFSLQSPKRGSFSSQSSSSSRPGSIAPLLNTSLDSSASPIMKEAGYNYINKPRFSATDHNLNISSKIPTAMSPSSSQLSPLSGYSSLEGTALHGNSKSALSNEQSPLASKIPTLSSTPTSPSSARLGSMSQRLFSAPAAESSQRTSLESPGRQAKTWMFGPHKNATVFPVVIKKNPGLGFSITGGHGFTSPLEKHDNEGIFVTKVHPNGPASSCLLPGDKILEVDGTDFTKVEHDQAVGILKQTGSIVNMMISRQQ</sequence>
<gene>
    <name evidence="5" type="ORF">B7P43_G16123</name>
</gene>